<sequence>MYCLESEWFSWPWINRTNTQRHIQTDTPPWQPYCLLPSVALPSPPPYSTCIMGEGESGSLHAVAANYGYSGCITNCPIIYILHFVPSLHLSIFSGCESQNL</sequence>
<protein>
    <submittedName>
        <fullName evidence="1">Uncharacterized protein</fullName>
    </submittedName>
</protein>
<proteinExistence type="predicted"/>
<evidence type="ECO:0000313" key="2">
    <source>
        <dbReference type="Proteomes" id="UP000265080"/>
    </source>
</evidence>
<name>A0A3P8RPQ1_AMPPE</name>
<evidence type="ECO:0000313" key="1">
    <source>
        <dbReference type="Ensembl" id="ENSAPEP00000002087.1"/>
    </source>
</evidence>
<keyword evidence="2" id="KW-1185">Reference proteome</keyword>
<reference evidence="1" key="3">
    <citation type="submission" date="2025-09" db="UniProtKB">
        <authorList>
            <consortium name="Ensembl"/>
        </authorList>
    </citation>
    <scope>IDENTIFICATION</scope>
</reference>
<reference evidence="1 2" key="1">
    <citation type="submission" date="2018-03" db="EMBL/GenBank/DDBJ databases">
        <title>Finding Nemo's genes: A chromosome-scale reference assembly of the genome of the orange clownfish Amphiprion percula.</title>
        <authorList>
            <person name="Lehmann R."/>
        </authorList>
    </citation>
    <scope>NUCLEOTIDE SEQUENCE</scope>
</reference>
<reference evidence="1" key="2">
    <citation type="submission" date="2025-08" db="UniProtKB">
        <authorList>
            <consortium name="Ensembl"/>
        </authorList>
    </citation>
    <scope>IDENTIFICATION</scope>
</reference>
<accession>A0A3P8RPQ1</accession>
<organism evidence="1 2">
    <name type="scientific">Amphiprion percula</name>
    <name type="common">Orange clownfish</name>
    <name type="synonym">Lutjanus percula</name>
    <dbReference type="NCBI Taxonomy" id="161767"/>
    <lineage>
        <taxon>Eukaryota</taxon>
        <taxon>Metazoa</taxon>
        <taxon>Chordata</taxon>
        <taxon>Craniata</taxon>
        <taxon>Vertebrata</taxon>
        <taxon>Euteleostomi</taxon>
        <taxon>Actinopterygii</taxon>
        <taxon>Neopterygii</taxon>
        <taxon>Teleostei</taxon>
        <taxon>Neoteleostei</taxon>
        <taxon>Acanthomorphata</taxon>
        <taxon>Ovalentaria</taxon>
        <taxon>Pomacentridae</taxon>
        <taxon>Amphiprion</taxon>
    </lineage>
</organism>
<dbReference type="AlphaFoldDB" id="A0A3P8RPQ1"/>
<dbReference type="Proteomes" id="UP000265080">
    <property type="component" value="Chromosome 3"/>
</dbReference>
<dbReference type="Ensembl" id="ENSAPET00000002136.1">
    <property type="protein sequence ID" value="ENSAPEP00000002087.1"/>
    <property type="gene ID" value="ENSAPEG00000001539.1"/>
</dbReference>